<protein>
    <submittedName>
        <fullName evidence="2">Flp pilus assembly protein CpaB</fullName>
    </submittedName>
</protein>
<dbReference type="Proteomes" id="UP000014400">
    <property type="component" value="Unassembled WGS sequence"/>
</dbReference>
<dbReference type="eggNOG" id="COG3745">
    <property type="taxonomic scope" value="Bacteria"/>
</dbReference>
<dbReference type="AlphaFoldDB" id="S3BNZ2"/>
<dbReference type="STRING" id="1203554.HMPREF1476_00401"/>
<dbReference type="RefSeq" id="WP_016473799.1">
    <property type="nucleotide sequence ID" value="NZ_KE150480.1"/>
</dbReference>
<organism evidence="2 3">
    <name type="scientific">Sutterella wadsworthensis HGA0223</name>
    <dbReference type="NCBI Taxonomy" id="1203554"/>
    <lineage>
        <taxon>Bacteria</taxon>
        <taxon>Pseudomonadati</taxon>
        <taxon>Pseudomonadota</taxon>
        <taxon>Betaproteobacteria</taxon>
        <taxon>Burkholderiales</taxon>
        <taxon>Sutterellaceae</taxon>
        <taxon>Sutterella</taxon>
    </lineage>
</organism>
<evidence type="ECO:0000313" key="2">
    <source>
        <dbReference type="EMBL" id="EPE01091.1"/>
    </source>
</evidence>
<dbReference type="NCBIfam" id="TIGR03177">
    <property type="entry name" value="pilus_cpaB"/>
    <property type="match status" value="1"/>
</dbReference>
<name>S3BNZ2_9BURK</name>
<feature type="domain" description="SAF" evidence="1">
    <location>
        <begin position="44"/>
        <end position="107"/>
    </location>
</feature>
<dbReference type="PATRIC" id="fig|1203554.3.peg.383"/>
<evidence type="ECO:0000259" key="1">
    <source>
        <dbReference type="SMART" id="SM00858"/>
    </source>
</evidence>
<comment type="caution">
    <text evidence="2">The sequence shown here is derived from an EMBL/GenBank/DDBJ whole genome shotgun (WGS) entry which is preliminary data.</text>
</comment>
<dbReference type="Pfam" id="PF16976">
    <property type="entry name" value="RcpC"/>
    <property type="match status" value="1"/>
</dbReference>
<dbReference type="InterPro" id="IPR013974">
    <property type="entry name" value="SAF"/>
</dbReference>
<keyword evidence="3" id="KW-1185">Reference proteome</keyword>
<dbReference type="EMBL" id="ATCF01000005">
    <property type="protein sequence ID" value="EPE01091.1"/>
    <property type="molecule type" value="Genomic_DNA"/>
</dbReference>
<sequence>MKIKFLVGVVIVALAVAAGIMLLPTKAVQKEAAAPVVSENKAQVSVARAAANLSPGSFLSARDIEWTAVAQSAAKGAFVQNESQDLSGALVLKPIKAGEVISPSALLARTDPEFVAAVLAPGMRAFTIEVDMVTGGAGLLRPGNRVDVILAAQTDPQKSRAFASQKNFDVARTLLHNLRVIAVDHTIEPKGFGADPQSSDPRMVRSSTPANINRKGTVTLEVTPKDVELLTVARSNGQLSLSLRNSQSGEAVQTGLPEKELTKLAEIIPSRSDKTPPAAVKVKTFYGSSTEPPQQ</sequence>
<dbReference type="CDD" id="cd11614">
    <property type="entry name" value="SAF_CpaB_FlgA_like"/>
    <property type="match status" value="1"/>
</dbReference>
<dbReference type="InterPro" id="IPR031571">
    <property type="entry name" value="RcpC_dom"/>
</dbReference>
<dbReference type="Pfam" id="PF08666">
    <property type="entry name" value="SAF"/>
    <property type="match status" value="1"/>
</dbReference>
<accession>S3BNZ2</accession>
<evidence type="ECO:0000313" key="3">
    <source>
        <dbReference type="Proteomes" id="UP000014400"/>
    </source>
</evidence>
<dbReference type="SMART" id="SM00858">
    <property type="entry name" value="SAF"/>
    <property type="match status" value="1"/>
</dbReference>
<gene>
    <name evidence="2" type="ORF">HMPREF1476_00401</name>
</gene>
<reference evidence="2 3" key="1">
    <citation type="submission" date="2013-04" db="EMBL/GenBank/DDBJ databases">
        <title>The Genome Sequence of Sutterella wadsworthensis HGA0223.</title>
        <authorList>
            <consortium name="The Broad Institute Genomics Platform"/>
            <person name="Earl A."/>
            <person name="Ward D."/>
            <person name="Feldgarden M."/>
            <person name="Gevers D."/>
            <person name="Schmidt T.M."/>
            <person name="Dover J."/>
            <person name="Dai D."/>
            <person name="Walker B."/>
            <person name="Young S."/>
            <person name="Zeng Q."/>
            <person name="Gargeya S."/>
            <person name="Fitzgerald M."/>
            <person name="Haas B."/>
            <person name="Abouelleil A."/>
            <person name="Allen A.W."/>
            <person name="Alvarado L."/>
            <person name="Arachchi H.M."/>
            <person name="Berlin A.M."/>
            <person name="Chapman S.B."/>
            <person name="Gainer-Dewar J."/>
            <person name="Goldberg J."/>
            <person name="Griggs A."/>
            <person name="Gujja S."/>
            <person name="Hansen M."/>
            <person name="Howarth C."/>
            <person name="Imamovic A."/>
            <person name="Ireland A."/>
            <person name="Larimer J."/>
            <person name="McCowan C."/>
            <person name="Murphy C."/>
            <person name="Pearson M."/>
            <person name="Poon T.W."/>
            <person name="Priest M."/>
            <person name="Roberts A."/>
            <person name="Saif S."/>
            <person name="Shea T."/>
            <person name="Sisk P."/>
            <person name="Sykes S."/>
            <person name="Wortman J."/>
            <person name="Nusbaum C."/>
            <person name="Birren B."/>
        </authorList>
    </citation>
    <scope>NUCLEOTIDE SEQUENCE [LARGE SCALE GENOMIC DNA]</scope>
    <source>
        <strain evidence="2 3">HGA0223</strain>
    </source>
</reference>
<dbReference type="InterPro" id="IPR017592">
    <property type="entry name" value="Pilus_assmbl_Flp-typ_CpaB"/>
</dbReference>
<dbReference type="HOGENOM" id="CLU_057068_1_0_4"/>
<proteinExistence type="predicted"/>